<dbReference type="EMBL" id="HBFW01006734">
    <property type="protein sequence ID" value="CAD8933345.1"/>
    <property type="molecule type" value="Transcribed_RNA"/>
</dbReference>
<name>A0A7S1CZE4_CYCTE</name>
<accession>A0A7S1CZE4</accession>
<proteinExistence type="predicted"/>
<sequence length="325" mass="38044">MVKAEVNQKHDRTVRDARIRKYRKAKAEKLEEKLSQIQHLLDPRWKDFALRLWWYSSSGWSRHRDFPEDDYNPKFESSLIRSVELLTKIANAPARASQKRLIRIADAIDKVFEPIFNSGLHDFSFLSSDPHSHSFETHLEESLRRKFCVEDFVLSLGEEDLNRLNSHGPLMALACKLSNEKYCLWRPPACFAVSVLASAKLSDPLATDEMFVKVLWSLHTSDTEWERELKSFQDCCRDAYKRTATSFASARRKILSYVRDPKTEAYLNAEDGRNPEWRRVKREEIDKVWVDKEIILRFLGDSVNHDCLRAEQTTNAEARWLGGHW</sequence>
<organism evidence="1">
    <name type="scientific">Cyclophora tenuis</name>
    <name type="common">Marine diatom</name>
    <dbReference type="NCBI Taxonomy" id="216820"/>
    <lineage>
        <taxon>Eukaryota</taxon>
        <taxon>Sar</taxon>
        <taxon>Stramenopiles</taxon>
        <taxon>Ochrophyta</taxon>
        <taxon>Bacillariophyta</taxon>
        <taxon>Fragilariophyceae</taxon>
        <taxon>Fragilariophycidae</taxon>
        <taxon>Cyclophorales</taxon>
        <taxon>Cyclophoraceae</taxon>
        <taxon>Cyclophora</taxon>
    </lineage>
</organism>
<evidence type="ECO:0000313" key="1">
    <source>
        <dbReference type="EMBL" id="CAD8933345.1"/>
    </source>
</evidence>
<protein>
    <submittedName>
        <fullName evidence="1">Uncharacterized protein</fullName>
    </submittedName>
</protein>
<reference evidence="1" key="1">
    <citation type="submission" date="2021-01" db="EMBL/GenBank/DDBJ databases">
        <authorList>
            <person name="Corre E."/>
            <person name="Pelletier E."/>
            <person name="Niang G."/>
            <person name="Scheremetjew M."/>
            <person name="Finn R."/>
            <person name="Kale V."/>
            <person name="Holt S."/>
            <person name="Cochrane G."/>
            <person name="Meng A."/>
            <person name="Brown T."/>
            <person name="Cohen L."/>
        </authorList>
    </citation>
    <scope>NUCLEOTIDE SEQUENCE</scope>
    <source>
        <strain evidence="1">ECT3854</strain>
    </source>
</reference>
<gene>
    <name evidence="1" type="ORF">CTEN0397_LOCUS4374</name>
</gene>
<dbReference type="AlphaFoldDB" id="A0A7S1CZE4"/>